<dbReference type="InterPro" id="IPR015943">
    <property type="entry name" value="WD40/YVTN_repeat-like_dom_sf"/>
</dbReference>
<dbReference type="FunFam" id="2.60.40.10:FF:000791">
    <property type="entry name" value="Two-component system sensor histidine kinase/response regulator"/>
    <property type="match status" value="1"/>
</dbReference>
<keyword evidence="2" id="KW-1133">Transmembrane helix</keyword>
<evidence type="ECO:0008006" key="6">
    <source>
        <dbReference type="Google" id="ProtNLM"/>
    </source>
</evidence>
<evidence type="ECO:0000256" key="1">
    <source>
        <dbReference type="ARBA" id="ARBA00022553"/>
    </source>
</evidence>
<dbReference type="SUPFAM" id="SSF50998">
    <property type="entry name" value="Quinoprotein alcohol dehydrogenase-like"/>
    <property type="match status" value="1"/>
</dbReference>
<dbReference type="InterPro" id="IPR013783">
    <property type="entry name" value="Ig-like_fold"/>
</dbReference>
<evidence type="ECO:0000256" key="2">
    <source>
        <dbReference type="SAM" id="Phobius"/>
    </source>
</evidence>
<evidence type="ECO:0000259" key="4">
    <source>
        <dbReference type="Pfam" id="PF07495"/>
    </source>
</evidence>
<dbReference type="PANTHER" id="PTHR43547">
    <property type="entry name" value="TWO-COMPONENT HISTIDINE KINASE"/>
    <property type="match status" value="1"/>
</dbReference>
<keyword evidence="1" id="KW-0597">Phosphoprotein</keyword>
<reference evidence="5" key="1">
    <citation type="journal article" date="2020" name="mSystems">
        <title>Genome- and Community-Level Interaction Insights into Carbon Utilization and Element Cycling Functions of Hydrothermarchaeota in Hydrothermal Sediment.</title>
        <authorList>
            <person name="Zhou Z."/>
            <person name="Liu Y."/>
            <person name="Xu W."/>
            <person name="Pan J."/>
            <person name="Luo Z.H."/>
            <person name="Li M."/>
        </authorList>
    </citation>
    <scope>NUCLEOTIDE SEQUENCE [LARGE SCALE GENOMIC DNA]</scope>
    <source>
        <strain evidence="5">HyVt-577</strain>
    </source>
</reference>
<dbReference type="Proteomes" id="UP000885779">
    <property type="component" value="Unassembled WGS sequence"/>
</dbReference>
<dbReference type="SUPFAM" id="SSF63829">
    <property type="entry name" value="Calcium-dependent phosphotriesterase"/>
    <property type="match status" value="1"/>
</dbReference>
<evidence type="ECO:0000259" key="3">
    <source>
        <dbReference type="Pfam" id="PF06580"/>
    </source>
</evidence>
<dbReference type="Gene3D" id="3.30.565.10">
    <property type="entry name" value="Histidine kinase-like ATPase, C-terminal domain"/>
    <property type="match status" value="1"/>
</dbReference>
<dbReference type="Pfam" id="PF07494">
    <property type="entry name" value="Reg_prop"/>
    <property type="match status" value="8"/>
</dbReference>
<organism evidence="5">
    <name type="scientific">Caldithrix abyssi</name>
    <dbReference type="NCBI Taxonomy" id="187145"/>
    <lineage>
        <taxon>Bacteria</taxon>
        <taxon>Pseudomonadati</taxon>
        <taxon>Calditrichota</taxon>
        <taxon>Calditrichia</taxon>
        <taxon>Calditrichales</taxon>
        <taxon>Calditrichaceae</taxon>
        <taxon>Caldithrix</taxon>
    </lineage>
</organism>
<feature type="transmembrane region" description="Helical" evidence="2">
    <location>
        <begin position="796"/>
        <end position="817"/>
    </location>
</feature>
<dbReference type="AlphaFoldDB" id="A0A7V4WUH0"/>
<dbReference type="InterPro" id="IPR011123">
    <property type="entry name" value="Y_Y_Y"/>
</dbReference>
<dbReference type="GO" id="GO:0000155">
    <property type="term" value="F:phosphorelay sensor kinase activity"/>
    <property type="evidence" value="ECO:0007669"/>
    <property type="project" value="InterPro"/>
</dbReference>
<dbReference type="Gene3D" id="2.130.10.10">
    <property type="entry name" value="YVTN repeat-like/Quinoprotein amine dehydrogenase"/>
    <property type="match status" value="2"/>
</dbReference>
<dbReference type="InterPro" id="IPR036890">
    <property type="entry name" value="HATPase_C_sf"/>
</dbReference>
<gene>
    <name evidence="5" type="ORF">ENK44_06475</name>
</gene>
<dbReference type="Pfam" id="PF07495">
    <property type="entry name" value="Y_Y_Y"/>
    <property type="match status" value="1"/>
</dbReference>
<feature type="domain" description="Signal transduction histidine kinase internal region" evidence="3">
    <location>
        <begin position="834"/>
        <end position="906"/>
    </location>
</feature>
<feature type="domain" description="Two component regulator three Y" evidence="4">
    <location>
        <begin position="725"/>
        <end position="788"/>
    </location>
</feature>
<name>A0A7V4WUH0_CALAY</name>
<proteinExistence type="predicted"/>
<dbReference type="InterPro" id="IPR011110">
    <property type="entry name" value="Reg_prop"/>
</dbReference>
<dbReference type="GO" id="GO:0016020">
    <property type="term" value="C:membrane"/>
    <property type="evidence" value="ECO:0007669"/>
    <property type="project" value="InterPro"/>
</dbReference>
<protein>
    <recommendedName>
        <fullName evidence="6">Histidine kinase</fullName>
    </recommendedName>
</protein>
<keyword evidence="2" id="KW-0812">Transmembrane</keyword>
<dbReference type="EMBL" id="DRQG01000062">
    <property type="protein sequence ID" value="HGY55324.1"/>
    <property type="molecule type" value="Genomic_DNA"/>
</dbReference>
<comment type="caution">
    <text evidence="5">The sequence shown here is derived from an EMBL/GenBank/DDBJ whole genome shotgun (WGS) entry which is preliminary data.</text>
</comment>
<evidence type="ECO:0000313" key="5">
    <source>
        <dbReference type="EMBL" id="HGY55324.1"/>
    </source>
</evidence>
<accession>A0A7V4WUH0</accession>
<dbReference type="Gene3D" id="2.60.40.10">
    <property type="entry name" value="Immunoglobulins"/>
    <property type="match status" value="1"/>
</dbReference>
<keyword evidence="2" id="KW-0472">Membrane</keyword>
<dbReference type="InterPro" id="IPR011047">
    <property type="entry name" value="Quinoprotein_ADH-like_sf"/>
</dbReference>
<sequence length="1047" mass="120833">MYKYYFLCIFVLSVFLWFPSLSFSIEYELRFKHLTIDQGLSGNKVNTIYQDTQGFIWIGTNEGLNRYDGYEFKIYDKGVNDPKKLSDDFIQYILEDSQGRLWIGTGNGGLNLYDRATDTFTYLTTDSSSEIQLSSNALRAIIEGADGKIWIATEFSIEQIDLQRKTSESYIPDHFLNNRKDILTITCLFEDKDNNLWFGTAGAGLCLFDKEKHTFTYFRHDPANPGSISDDDVRCIYEDNDGVLWVGTYNGGLNRYNTQTKSFTHFYPDREVQESLTVKSLLCDDQGRLWVGTRNGLFLFDKTRQQFQHFKHDIFNPTGLNNNNIQVIFKDRRGDYWFGTKEGVNFLNTTNRPFIHYRAGAYNRRGLNHKTVAAIYEDRFGYIWFATVEGGLNRFDSKKRTYTYFTHKADDPYSIGSNNVNSVIGDDKGNLWIGTFQGGLNFFDRKSKRFYRYKINPNKPLILQQAINTVMVDGDYVWVGTESGLYRFNITLKKFTRFKLTERDDSFSIRCIVKDSVGEILVSGNDSRLFVINPSDLSLNTYKLPTSTKYSIITEVKEDIHSNLWIGTRGGGLIFFNRKNSSFTIYTKKDGLPSNILLGILIDENENLWIGTTYGLSKFNPKTKKFTNFYKENGLPSNEFTSARFKSLSGEMFFGGINGATSFRPKEIKENNFVPHVVLTDFQIFNHSVPIGGKNPILTRHISVAKKINLTYRHSVLTFTFSALNFASNDQIQYAYIMEGFEQDWNYVGTRRFATYTNLNPGVYTFRVKATGNGGLWPQEDTSILITIAPPFWETWWFRMVIAFAVLLTLWHFAMYLKQKRDLLKTKALVNITQLKLFRNQMNPHFLLNTFSAIRALVLIDKNQAWNMISELSEYFRYVLHNYNRVEASLNDEIDAARNYINIQRLLDDTLEVTFTVDESSRECIVPAFILQPLIENAIKHGSRTLSLPLTIHVHISYTNGILSIDVSNSGNLDRGEVGKNRDDNVHGTSIININKRLHIMFDNHYTFELYGENGWVHAKICIEYEKNNLFKLLENDSVKTAQPLIR</sequence>
<dbReference type="Pfam" id="PF06580">
    <property type="entry name" value="His_kinase"/>
    <property type="match status" value="1"/>
</dbReference>
<dbReference type="PANTHER" id="PTHR43547:SF2">
    <property type="entry name" value="HYBRID SIGNAL TRANSDUCTION HISTIDINE KINASE C"/>
    <property type="match status" value="1"/>
</dbReference>
<dbReference type="InterPro" id="IPR010559">
    <property type="entry name" value="Sig_transdc_His_kin_internal"/>
</dbReference>